<dbReference type="Gene3D" id="3.30.2310.20">
    <property type="entry name" value="RelE-like"/>
    <property type="match status" value="1"/>
</dbReference>
<dbReference type="GO" id="GO:0004521">
    <property type="term" value="F:RNA endonuclease activity"/>
    <property type="evidence" value="ECO:0007669"/>
    <property type="project" value="TreeGrafter"/>
</dbReference>
<proteinExistence type="predicted"/>
<dbReference type="NCBIfam" id="TIGR02385">
    <property type="entry name" value="RelE_StbE"/>
    <property type="match status" value="1"/>
</dbReference>
<name>A0A1F6DT33_9BACT</name>
<dbReference type="GO" id="GO:0006415">
    <property type="term" value="P:translational termination"/>
    <property type="evidence" value="ECO:0007669"/>
    <property type="project" value="TreeGrafter"/>
</dbReference>
<dbReference type="InterPro" id="IPR007712">
    <property type="entry name" value="RelE/ParE_toxin"/>
</dbReference>
<evidence type="ECO:0008006" key="5">
    <source>
        <dbReference type="Google" id="ProtNLM"/>
    </source>
</evidence>
<keyword evidence="1" id="KW-1277">Toxin-antitoxin system</keyword>
<gene>
    <name evidence="3" type="ORF">A3C18_04085</name>
</gene>
<dbReference type="GO" id="GO:0006402">
    <property type="term" value="P:mRNA catabolic process"/>
    <property type="evidence" value="ECO:0007669"/>
    <property type="project" value="TreeGrafter"/>
</dbReference>
<evidence type="ECO:0000313" key="3">
    <source>
        <dbReference type="EMBL" id="OGG64450.1"/>
    </source>
</evidence>
<dbReference type="Pfam" id="PF15738">
    <property type="entry name" value="YafQ_toxin"/>
    <property type="match status" value="1"/>
</dbReference>
<dbReference type="PANTHER" id="PTHR40588:SF1">
    <property type="entry name" value="MRNA INTERFERASE TOXIN YAFQ"/>
    <property type="match status" value="1"/>
</dbReference>
<evidence type="ECO:0000256" key="1">
    <source>
        <dbReference type="ARBA" id="ARBA00022649"/>
    </source>
</evidence>
<sequence length="95" mass="11009">MYTIVFSRRFARALEKLKRSGKFSVAVADDYKRVTELLKTGQRLPSIFRDHALIGDYLGYRECHIKGDLLLVYEYREDIVVILLIDIGSHSQIFG</sequence>
<evidence type="ECO:0000313" key="4">
    <source>
        <dbReference type="Proteomes" id="UP000178328"/>
    </source>
</evidence>
<accession>A0A1F6DT33</accession>
<dbReference type="AlphaFoldDB" id="A0A1F6DT33"/>
<dbReference type="SUPFAM" id="SSF143011">
    <property type="entry name" value="RelE-like"/>
    <property type="match status" value="1"/>
</dbReference>
<dbReference type="InterPro" id="IPR035093">
    <property type="entry name" value="RelE/ParE_toxin_dom_sf"/>
</dbReference>
<organism evidence="3 4">
    <name type="scientific">Candidatus Kaiserbacteria bacterium RIFCSPHIGHO2_02_FULL_54_11b</name>
    <dbReference type="NCBI Taxonomy" id="1798494"/>
    <lineage>
        <taxon>Bacteria</taxon>
        <taxon>Candidatus Kaiseribacteriota</taxon>
    </lineage>
</organism>
<dbReference type="PANTHER" id="PTHR40588">
    <property type="entry name" value="MRNA INTERFERASE TOXIN YAFQ"/>
    <property type="match status" value="1"/>
</dbReference>
<reference evidence="3 4" key="1">
    <citation type="journal article" date="2016" name="Nat. Commun.">
        <title>Thousands of microbial genomes shed light on interconnected biogeochemical processes in an aquifer system.</title>
        <authorList>
            <person name="Anantharaman K."/>
            <person name="Brown C.T."/>
            <person name="Hug L.A."/>
            <person name="Sharon I."/>
            <person name="Castelle C.J."/>
            <person name="Probst A.J."/>
            <person name="Thomas B.C."/>
            <person name="Singh A."/>
            <person name="Wilkins M.J."/>
            <person name="Karaoz U."/>
            <person name="Brodie E.L."/>
            <person name="Williams K.H."/>
            <person name="Hubbard S.S."/>
            <person name="Banfield J.F."/>
        </authorList>
    </citation>
    <scope>NUCLEOTIDE SEQUENCE [LARGE SCALE GENOMIC DNA]</scope>
</reference>
<dbReference type="Proteomes" id="UP000178328">
    <property type="component" value="Unassembled WGS sequence"/>
</dbReference>
<protein>
    <recommendedName>
        <fullName evidence="5">Addiction module toxin RelE</fullName>
    </recommendedName>
</protein>
<dbReference type="PIRSF" id="PIRSF006156">
    <property type="entry name" value="YafQ"/>
    <property type="match status" value="1"/>
</dbReference>
<evidence type="ECO:0000256" key="2">
    <source>
        <dbReference type="PIRSR" id="PIRSR006156-1"/>
    </source>
</evidence>
<feature type="active site" description="Proton donor" evidence="2">
    <location>
        <position position="90"/>
    </location>
</feature>
<dbReference type="EMBL" id="MFLH01000023">
    <property type="protein sequence ID" value="OGG64450.1"/>
    <property type="molecule type" value="Genomic_DNA"/>
</dbReference>
<dbReference type="STRING" id="1798494.A3C18_04085"/>
<comment type="caution">
    <text evidence="3">The sequence shown here is derived from an EMBL/GenBank/DDBJ whole genome shotgun (WGS) entry which is preliminary data.</text>
</comment>
<dbReference type="InterPro" id="IPR004386">
    <property type="entry name" value="Toxin_YafQ-like"/>
</dbReference>